<dbReference type="Proteomes" id="UP000887013">
    <property type="component" value="Unassembled WGS sequence"/>
</dbReference>
<accession>A0A8X6PVN7</accession>
<evidence type="ECO:0000313" key="2">
    <source>
        <dbReference type="Proteomes" id="UP000887013"/>
    </source>
</evidence>
<dbReference type="InterPro" id="IPR015421">
    <property type="entry name" value="PyrdxlP-dep_Trfase_major"/>
</dbReference>
<gene>
    <name evidence="1" type="primary">Accsl</name>
    <name evidence="1" type="ORF">NPIL_3661</name>
</gene>
<dbReference type="AlphaFoldDB" id="A0A8X6PVN7"/>
<proteinExistence type="predicted"/>
<dbReference type="Gene3D" id="3.90.1150.10">
    <property type="entry name" value="Aspartate Aminotransferase, domain 1"/>
    <property type="match status" value="1"/>
</dbReference>
<protein>
    <submittedName>
        <fullName evidence="1">Putative inactive 1-aminocyclopropane-1-carboxylate synthase-like protein 2</fullName>
    </submittedName>
</protein>
<keyword evidence="2" id="KW-1185">Reference proteome</keyword>
<organism evidence="1 2">
    <name type="scientific">Nephila pilipes</name>
    <name type="common">Giant wood spider</name>
    <name type="synonym">Nephila maculata</name>
    <dbReference type="NCBI Taxonomy" id="299642"/>
    <lineage>
        <taxon>Eukaryota</taxon>
        <taxon>Metazoa</taxon>
        <taxon>Ecdysozoa</taxon>
        <taxon>Arthropoda</taxon>
        <taxon>Chelicerata</taxon>
        <taxon>Arachnida</taxon>
        <taxon>Araneae</taxon>
        <taxon>Araneomorphae</taxon>
        <taxon>Entelegynae</taxon>
        <taxon>Araneoidea</taxon>
        <taxon>Nephilidae</taxon>
        <taxon>Nephila</taxon>
    </lineage>
</organism>
<name>A0A8X6PVN7_NEPPI</name>
<dbReference type="InterPro" id="IPR015422">
    <property type="entry name" value="PyrdxlP-dep_Trfase_small"/>
</dbReference>
<comment type="caution">
    <text evidence="1">The sequence shown here is derived from an EMBL/GenBank/DDBJ whole genome shotgun (WGS) entry which is preliminary data.</text>
</comment>
<dbReference type="Gene3D" id="3.40.640.10">
    <property type="entry name" value="Type I PLP-dependent aspartate aminotransferase-like (Major domain)"/>
    <property type="match status" value="1"/>
</dbReference>
<sequence length="108" mass="12812">KEEVLEKFKFIILKIKNFTLKNMNHEKNRNISNRAEVVRYWEDFLVKYMDICNQDEYDEITNPNGFINLGTAVNNMCHDIILPRLTKADVWCCDPAFLQYKEGHGILK</sequence>
<evidence type="ECO:0000313" key="1">
    <source>
        <dbReference type="EMBL" id="GFT88213.1"/>
    </source>
</evidence>
<feature type="non-terminal residue" evidence="1">
    <location>
        <position position="108"/>
    </location>
</feature>
<reference evidence="1" key="1">
    <citation type="submission" date="2020-08" db="EMBL/GenBank/DDBJ databases">
        <title>Multicomponent nature underlies the extraordinary mechanical properties of spider dragline silk.</title>
        <authorList>
            <person name="Kono N."/>
            <person name="Nakamura H."/>
            <person name="Mori M."/>
            <person name="Yoshida Y."/>
            <person name="Ohtoshi R."/>
            <person name="Malay A.D."/>
            <person name="Moran D.A.P."/>
            <person name="Tomita M."/>
            <person name="Numata K."/>
            <person name="Arakawa K."/>
        </authorList>
    </citation>
    <scope>NUCLEOTIDE SEQUENCE</scope>
</reference>
<dbReference type="EMBL" id="BMAW01024525">
    <property type="protein sequence ID" value="GFT88213.1"/>
    <property type="molecule type" value="Genomic_DNA"/>
</dbReference>
<dbReference type="OrthoDB" id="7042322at2759"/>